<reference evidence="1 2" key="1">
    <citation type="journal article" date="2020" name="Front. Microbiol.">
        <title>Genetic Organization of the aprX-lipA2 Operon Affects the Proteolytic Potential of Pseudomonas Species in Milk.</title>
        <authorList>
            <person name="Maier C."/>
            <person name="Huptas C."/>
            <person name="von Neubeck M."/>
            <person name="Scherer S."/>
            <person name="Wenning M."/>
            <person name="Lucking G."/>
        </authorList>
    </citation>
    <scope>NUCLEOTIDE SEQUENCE [LARGE SCALE GENOMIC DNA]</scope>
    <source>
        <strain evidence="1 2">WS 5094</strain>
    </source>
</reference>
<evidence type="ECO:0000313" key="2">
    <source>
        <dbReference type="Proteomes" id="UP000564604"/>
    </source>
</evidence>
<accession>A0A9Q5B6P8</accession>
<name>A0A9Q5B6P8_PSEFR</name>
<proteinExistence type="predicted"/>
<evidence type="ECO:0000313" key="1">
    <source>
        <dbReference type="EMBL" id="NNB51421.1"/>
    </source>
</evidence>
<organism evidence="1 2">
    <name type="scientific">Pseudomonas fragi</name>
    <dbReference type="NCBI Taxonomy" id="296"/>
    <lineage>
        <taxon>Bacteria</taxon>
        <taxon>Pseudomonadati</taxon>
        <taxon>Pseudomonadota</taxon>
        <taxon>Gammaproteobacteria</taxon>
        <taxon>Pseudomonadales</taxon>
        <taxon>Pseudomonadaceae</taxon>
        <taxon>Pseudomonas</taxon>
    </lineage>
</organism>
<sequence length="166" mass="19118">MTWYFDKKTLGFPNSDASGERTLLIPDPDWVYDPESPEDTTPPLVRISNPHCKLPAEEHLIELSDDEYEYLFEGITRGLRAVLDDNERPILISAPQALALTKESVEANRLLAYAHPITGTDRLFSEVLRMQVMGEPEWEAIRDKAIERFHEIQGQLPWPEETTRKK</sequence>
<dbReference type="EMBL" id="JAAQYX010000031">
    <property type="protein sequence ID" value="NNB51421.1"/>
    <property type="molecule type" value="Genomic_DNA"/>
</dbReference>
<comment type="caution">
    <text evidence="1">The sequence shown here is derived from an EMBL/GenBank/DDBJ whole genome shotgun (WGS) entry which is preliminary data.</text>
</comment>
<dbReference type="Proteomes" id="UP000564604">
    <property type="component" value="Unassembled WGS sequence"/>
</dbReference>
<dbReference type="RefSeq" id="WP_169907802.1">
    <property type="nucleotide sequence ID" value="NZ_JAAQYX010000031.1"/>
</dbReference>
<dbReference type="AlphaFoldDB" id="A0A9Q5B6P8"/>
<gene>
    <name evidence="1" type="ORF">HBN89_19420</name>
</gene>
<protein>
    <submittedName>
        <fullName evidence="1">Uncharacterized protein</fullName>
    </submittedName>
</protein>